<protein>
    <submittedName>
        <fullName evidence="2">Uncharacterized protein</fullName>
    </submittedName>
</protein>
<organism evidence="2 3">
    <name type="scientific">Dehalobacter restrictus (strain DSM 9455 / PER-K23)</name>
    <dbReference type="NCBI Taxonomy" id="871738"/>
    <lineage>
        <taxon>Bacteria</taxon>
        <taxon>Bacillati</taxon>
        <taxon>Bacillota</taxon>
        <taxon>Clostridia</taxon>
        <taxon>Eubacteriales</taxon>
        <taxon>Desulfitobacteriaceae</taxon>
        <taxon>Dehalobacter</taxon>
    </lineage>
</organism>
<proteinExistence type="predicted"/>
<dbReference type="EMBL" id="CP007033">
    <property type="protein sequence ID" value="AHF11228.1"/>
    <property type="molecule type" value="Genomic_DNA"/>
</dbReference>
<evidence type="ECO:0000313" key="3">
    <source>
        <dbReference type="Proteomes" id="UP000018934"/>
    </source>
</evidence>
<name>A0ABM5P9S7_DEHRP</name>
<feature type="region of interest" description="Disordered" evidence="1">
    <location>
        <begin position="1"/>
        <end position="20"/>
    </location>
</feature>
<accession>A0ABM5P9S7</accession>
<feature type="compositionally biased region" description="Polar residues" evidence="1">
    <location>
        <begin position="8"/>
        <end position="20"/>
    </location>
</feature>
<evidence type="ECO:0000313" key="2">
    <source>
        <dbReference type="EMBL" id="AHF11228.1"/>
    </source>
</evidence>
<evidence type="ECO:0000256" key="1">
    <source>
        <dbReference type="SAM" id="MobiDB-lite"/>
    </source>
</evidence>
<gene>
    <name evidence="2" type="ORF">DEHRE_02155</name>
</gene>
<keyword evidence="3" id="KW-1185">Reference proteome</keyword>
<sequence>MSVGLSFAASSGAENENRSNMQIPNDTSFFVNIKILLYFVTMTIEQIKGGFCDIIWIFF</sequence>
<dbReference type="Proteomes" id="UP000018934">
    <property type="component" value="Chromosome"/>
</dbReference>
<reference evidence="2 3" key="1">
    <citation type="journal article" date="2013" name="Stand. Genomic Sci.">
        <title>Complete genome sequence of Dehalobacter restrictus PER-K23(T.).</title>
        <authorList>
            <person name="Kruse T."/>
            <person name="Maillard J."/>
            <person name="Goodwin L."/>
            <person name="Woyke T."/>
            <person name="Teshima H."/>
            <person name="Bruce D."/>
            <person name="Detter C."/>
            <person name="Tapia R."/>
            <person name="Han C."/>
            <person name="Huntemann M."/>
            <person name="Wei C.L."/>
            <person name="Han J."/>
            <person name="Chen A."/>
            <person name="Kyrpides N."/>
            <person name="Szeto E."/>
            <person name="Markowitz V."/>
            <person name="Ivanova N."/>
            <person name="Pagani I."/>
            <person name="Pati A."/>
            <person name="Pitluck S."/>
            <person name="Nolan M."/>
            <person name="Holliger C."/>
            <person name="Smidt H."/>
        </authorList>
    </citation>
    <scope>NUCLEOTIDE SEQUENCE [LARGE SCALE GENOMIC DNA]</scope>
    <source>
        <strain evidence="3">DSM 9455</strain>
    </source>
</reference>